<evidence type="ECO:0000313" key="2">
    <source>
        <dbReference type="Proteomes" id="UP000814033"/>
    </source>
</evidence>
<evidence type="ECO:0000313" key="1">
    <source>
        <dbReference type="EMBL" id="KAI0043166.1"/>
    </source>
</evidence>
<gene>
    <name evidence="1" type="ORF">FA95DRAFT_439977</name>
</gene>
<dbReference type="EMBL" id="MU276030">
    <property type="protein sequence ID" value="KAI0043166.1"/>
    <property type="molecule type" value="Genomic_DNA"/>
</dbReference>
<organism evidence="1 2">
    <name type="scientific">Auriscalpium vulgare</name>
    <dbReference type="NCBI Taxonomy" id="40419"/>
    <lineage>
        <taxon>Eukaryota</taxon>
        <taxon>Fungi</taxon>
        <taxon>Dikarya</taxon>
        <taxon>Basidiomycota</taxon>
        <taxon>Agaricomycotina</taxon>
        <taxon>Agaricomycetes</taxon>
        <taxon>Russulales</taxon>
        <taxon>Auriscalpiaceae</taxon>
        <taxon>Auriscalpium</taxon>
    </lineage>
</organism>
<protein>
    <submittedName>
        <fullName evidence="1">Kinase-like protein</fullName>
    </submittedName>
</protein>
<accession>A0ACB8RG53</accession>
<reference evidence="1" key="1">
    <citation type="submission" date="2021-02" db="EMBL/GenBank/DDBJ databases">
        <authorList>
            <consortium name="DOE Joint Genome Institute"/>
            <person name="Ahrendt S."/>
            <person name="Looney B.P."/>
            <person name="Miyauchi S."/>
            <person name="Morin E."/>
            <person name="Drula E."/>
            <person name="Courty P.E."/>
            <person name="Chicoki N."/>
            <person name="Fauchery L."/>
            <person name="Kohler A."/>
            <person name="Kuo A."/>
            <person name="Labutti K."/>
            <person name="Pangilinan J."/>
            <person name="Lipzen A."/>
            <person name="Riley R."/>
            <person name="Andreopoulos W."/>
            <person name="He G."/>
            <person name="Johnson J."/>
            <person name="Barry K.W."/>
            <person name="Grigoriev I.V."/>
            <person name="Nagy L."/>
            <person name="Hibbett D."/>
            <person name="Henrissat B."/>
            <person name="Matheny P.B."/>
            <person name="Labbe J."/>
            <person name="Martin F."/>
        </authorList>
    </citation>
    <scope>NUCLEOTIDE SEQUENCE</scope>
    <source>
        <strain evidence="1">FP105234-sp</strain>
    </source>
</reference>
<comment type="caution">
    <text evidence="1">The sequence shown here is derived from an EMBL/GenBank/DDBJ whole genome shotgun (WGS) entry which is preliminary data.</text>
</comment>
<name>A0ACB8RG53_9AGAM</name>
<sequence length="478" mass="53516">MCVSLILAPFTTPNAKWSIDQSIESPTVRRVKAMGRPVLQLTKRISSSLLSPLSPLSPSTRFPWDTPSHPLEFFRTIRTLGQGGSGTVYLIQDKITTELFALKIISKLGMDAEDVEFALREQRTLCKMRDTHNILSLKASFHDRTNFYFITAYYPGGDLFSMLEKYRGTRLKSHSIKVYAAELLLSIQLLHCNSILHRDIKPGNILIDNEGHLVLADLGLARDFNSVPPKPASNGGQAKPMTTSASHGTPEYASPEVLSGKPYSVEADLWAFGVILFELLTGRDPFAAAGDPDGPDWLYNLSKSIKEDPLVFRSSDKLDEHEMNLLKRLFEKKVECRPTLQQIKAHEFFRYIDWDAISRRVRPGQWLPQNTSEAHTSASSSKKRSSGMKLYPGQQYKSHEDPYPWFTFSTISAVSAPDSTTTRPTPCDTSSDSSSSSSFQSGNFTDATSLESNSEGKHPASKMHLKRAWLRIRGQHQQ</sequence>
<keyword evidence="2" id="KW-1185">Reference proteome</keyword>
<proteinExistence type="predicted"/>
<reference evidence="1" key="2">
    <citation type="journal article" date="2022" name="New Phytol.">
        <title>Evolutionary transition to the ectomycorrhizal habit in the genomes of a hyperdiverse lineage of mushroom-forming fungi.</title>
        <authorList>
            <person name="Looney B."/>
            <person name="Miyauchi S."/>
            <person name="Morin E."/>
            <person name="Drula E."/>
            <person name="Courty P.E."/>
            <person name="Kohler A."/>
            <person name="Kuo A."/>
            <person name="LaButti K."/>
            <person name="Pangilinan J."/>
            <person name="Lipzen A."/>
            <person name="Riley R."/>
            <person name="Andreopoulos W."/>
            <person name="He G."/>
            <person name="Johnson J."/>
            <person name="Nolan M."/>
            <person name="Tritt A."/>
            <person name="Barry K.W."/>
            <person name="Grigoriev I.V."/>
            <person name="Nagy L.G."/>
            <person name="Hibbett D."/>
            <person name="Henrissat B."/>
            <person name="Matheny P.B."/>
            <person name="Labbe J."/>
            <person name="Martin F.M."/>
        </authorList>
    </citation>
    <scope>NUCLEOTIDE SEQUENCE</scope>
    <source>
        <strain evidence="1">FP105234-sp</strain>
    </source>
</reference>
<dbReference type="Proteomes" id="UP000814033">
    <property type="component" value="Unassembled WGS sequence"/>
</dbReference>